<gene>
    <name evidence="2" type="ORF">RVR_1409</name>
</gene>
<reference evidence="2 3" key="1">
    <citation type="journal article" date="2010" name="J. Bacteriol.">
        <title>Biochemical characterization of a novel indole prenyltransferase from Streptomyces sp. SN-593.</title>
        <authorList>
            <person name="Takahashi S."/>
            <person name="Takagi H."/>
            <person name="Toyoda A."/>
            <person name="Uramoto M."/>
            <person name="Nogawa T."/>
            <person name="Ueki M."/>
            <person name="Sakaki Y."/>
            <person name="Osada H."/>
        </authorList>
    </citation>
    <scope>NUCLEOTIDE SEQUENCE [LARGE SCALE GENOMIC DNA]</scope>
    <source>
        <strain evidence="2 3">SN-593</strain>
    </source>
</reference>
<dbReference type="RefSeq" id="WP_237404577.1">
    <property type="nucleotide sequence ID" value="NZ_AP018365.1"/>
</dbReference>
<dbReference type="KEGG" id="arev:RVR_1409"/>
<proteinExistence type="predicted"/>
<dbReference type="Proteomes" id="UP000595703">
    <property type="component" value="Chromosome"/>
</dbReference>
<dbReference type="AlphaFoldDB" id="A0A7U3VM50"/>
<dbReference type="EMBL" id="AP018365">
    <property type="protein sequence ID" value="BBA96214.1"/>
    <property type="molecule type" value="Genomic_DNA"/>
</dbReference>
<keyword evidence="1" id="KW-0732">Signal</keyword>
<evidence type="ECO:0000313" key="3">
    <source>
        <dbReference type="Proteomes" id="UP000595703"/>
    </source>
</evidence>
<accession>A0A7U3VM50</accession>
<feature type="signal peptide" evidence="1">
    <location>
        <begin position="1"/>
        <end position="39"/>
    </location>
</feature>
<reference evidence="2 3" key="3">
    <citation type="journal article" date="2011" name="Nat. Chem. Biol.">
        <title>Reveromycin A biosynthesis uses RevG and RevJ for stereospecific spiroacetal formation.</title>
        <authorList>
            <person name="Takahashi S."/>
            <person name="Toyoda A."/>
            <person name="Sekiyama Y."/>
            <person name="Takagi H."/>
            <person name="Nogawa T."/>
            <person name="Uramoto M."/>
            <person name="Suzuki R."/>
            <person name="Koshino H."/>
            <person name="Kumano T."/>
            <person name="Panthee S."/>
            <person name="Dairi T."/>
            <person name="Ishikawa J."/>
            <person name="Ikeda H."/>
            <person name="Sakaki Y."/>
            <person name="Osada H."/>
        </authorList>
    </citation>
    <scope>NUCLEOTIDE SEQUENCE [LARGE SCALE GENOMIC DNA]</scope>
    <source>
        <strain evidence="2 3">SN-593</strain>
    </source>
</reference>
<evidence type="ECO:0008006" key="4">
    <source>
        <dbReference type="Google" id="ProtNLM"/>
    </source>
</evidence>
<evidence type="ECO:0000256" key="1">
    <source>
        <dbReference type="SAM" id="SignalP"/>
    </source>
</evidence>
<reference evidence="2 3" key="2">
    <citation type="journal article" date="2011" name="J. Antibiot.">
        <title>Furaquinocins I and J: novel polyketide isoprenoid hybrid compounds from Streptomyces reveromyceticus SN-593.</title>
        <authorList>
            <person name="Panthee S."/>
            <person name="Takahashi S."/>
            <person name="Takagi H."/>
            <person name="Nogawa T."/>
            <person name="Oowada E."/>
            <person name="Uramoto M."/>
            <person name="Osada H."/>
        </authorList>
    </citation>
    <scope>NUCLEOTIDE SEQUENCE [LARGE SCALE GENOMIC DNA]</scope>
    <source>
        <strain evidence="2 3">SN-593</strain>
    </source>
</reference>
<name>A0A7U3VM50_9ACTN</name>
<evidence type="ECO:0000313" key="2">
    <source>
        <dbReference type="EMBL" id="BBA96214.1"/>
    </source>
</evidence>
<feature type="chain" id="PRO_5032738487" description="SH3 domain-containing protein" evidence="1">
    <location>
        <begin position="40"/>
        <end position="138"/>
    </location>
</feature>
<protein>
    <recommendedName>
        <fullName evidence="4">SH3 domain-containing protein</fullName>
    </recommendedName>
</protein>
<organism evidence="2 3">
    <name type="scientific">Actinacidiphila reveromycinica</name>
    <dbReference type="NCBI Taxonomy" id="659352"/>
    <lineage>
        <taxon>Bacteria</taxon>
        <taxon>Bacillati</taxon>
        <taxon>Actinomycetota</taxon>
        <taxon>Actinomycetes</taxon>
        <taxon>Kitasatosporales</taxon>
        <taxon>Streptomycetaceae</taxon>
        <taxon>Actinacidiphila</taxon>
    </lineage>
</organism>
<sequence>MASSAALPTLRGRFVAGASALTAAVAICTALLGATAAQAATPAQPYGTVVSGNGVVQRQYPSTDSSVKGSLAYRQQVGLRCKVRAQNIAGNDVWYLLRDNANWVSAKYVDNTGSVAYCKDVLRGSAAEANTVPEGAQG</sequence>
<keyword evidence="3" id="KW-1185">Reference proteome</keyword>
<reference evidence="2 3" key="4">
    <citation type="journal article" date="2020" name="Sci. Rep.">
        <title>beta-carboline chemical signals induce reveromycin production through a LuxR family regulator in Streptomyces sp. SN-593.</title>
        <authorList>
            <person name="Panthee S."/>
            <person name="Kito N."/>
            <person name="Hayashi T."/>
            <person name="Shimizu T."/>
            <person name="Ishikawa J."/>
            <person name="Hamamoto H."/>
            <person name="Osada H."/>
            <person name="Takahashi S."/>
        </authorList>
    </citation>
    <scope>NUCLEOTIDE SEQUENCE [LARGE SCALE GENOMIC DNA]</scope>
    <source>
        <strain evidence="2 3">SN-593</strain>
    </source>
</reference>